<evidence type="ECO:0000256" key="2">
    <source>
        <dbReference type="SAM" id="Phobius"/>
    </source>
</evidence>
<keyword evidence="2" id="KW-0812">Transmembrane</keyword>
<dbReference type="EC" id="3.4.23.-" evidence="4"/>
<dbReference type="Proteomes" id="UP001291912">
    <property type="component" value="Unassembled WGS sequence"/>
</dbReference>
<protein>
    <submittedName>
        <fullName evidence="4">A24 family peptidase</fullName>
        <ecNumber evidence="4">3.4.23.-</ecNumber>
    </submittedName>
</protein>
<evidence type="ECO:0000313" key="4">
    <source>
        <dbReference type="EMBL" id="MDZ8162625.1"/>
    </source>
</evidence>
<evidence type="ECO:0000313" key="5">
    <source>
        <dbReference type="Proteomes" id="UP001291912"/>
    </source>
</evidence>
<proteinExistence type="inferred from homology"/>
<dbReference type="InterPro" id="IPR050882">
    <property type="entry name" value="Prepilin_peptidase/N-MTase"/>
</dbReference>
<keyword evidence="5" id="KW-1185">Reference proteome</keyword>
<feature type="domain" description="Prepilin type IV endopeptidase peptidase" evidence="3">
    <location>
        <begin position="20"/>
        <end position="129"/>
    </location>
</feature>
<accession>A0ABU5N970</accession>
<evidence type="ECO:0000256" key="1">
    <source>
        <dbReference type="ARBA" id="ARBA00005801"/>
    </source>
</evidence>
<dbReference type="PANTHER" id="PTHR30487:SF0">
    <property type="entry name" value="PREPILIN LEADER PEPTIDASE_N-METHYLTRANSFERASE-RELATED"/>
    <property type="match status" value="1"/>
</dbReference>
<keyword evidence="4" id="KW-0378">Hydrolase</keyword>
<reference evidence="4 5" key="1">
    <citation type="submission" date="2023-10" db="EMBL/GenBank/DDBJ databases">
        <title>Microbacterium xanthum sp. nov., isolated from seaweed.</title>
        <authorList>
            <person name="Lee S.D."/>
        </authorList>
    </citation>
    <scope>NUCLEOTIDE SEQUENCE [LARGE SCALE GENOMIC DNA]</scope>
    <source>
        <strain evidence="4 5">KCTC 19124</strain>
    </source>
</reference>
<keyword evidence="2" id="KW-0472">Membrane</keyword>
<feature type="transmembrane region" description="Helical" evidence="2">
    <location>
        <begin position="115"/>
        <end position="135"/>
    </location>
</feature>
<evidence type="ECO:0000259" key="3">
    <source>
        <dbReference type="Pfam" id="PF01478"/>
    </source>
</evidence>
<feature type="transmembrane region" description="Helical" evidence="2">
    <location>
        <begin position="42"/>
        <end position="61"/>
    </location>
</feature>
<organism evidence="4 5">
    <name type="scientific">Microbacterium aquimaris</name>
    <dbReference type="NCBI Taxonomy" id="459816"/>
    <lineage>
        <taxon>Bacteria</taxon>
        <taxon>Bacillati</taxon>
        <taxon>Actinomycetota</taxon>
        <taxon>Actinomycetes</taxon>
        <taxon>Micrococcales</taxon>
        <taxon>Microbacteriaceae</taxon>
        <taxon>Microbacterium</taxon>
    </lineage>
</organism>
<keyword evidence="2" id="KW-1133">Transmembrane helix</keyword>
<feature type="transmembrane region" description="Helical" evidence="2">
    <location>
        <begin position="6"/>
        <end position="30"/>
    </location>
</feature>
<gene>
    <name evidence="4" type="ORF">R2Q92_12340</name>
</gene>
<sequence>MDVEPAIALARGASVAAYVAFAGISVVLAVIDARSHRLPNRIVAAGYALATVTLGLSAVAGGDGAEAIRALAAGAALFGALLLVRILDPRAIGGGDVKLAGLIGIHLGWLGWDAVLLGVALAFAGAGVFALLLVVARRRGGAARIAFGPWLLGGTWAAILLAIAPAVTG</sequence>
<dbReference type="GO" id="GO:0016787">
    <property type="term" value="F:hydrolase activity"/>
    <property type="evidence" value="ECO:0007669"/>
    <property type="project" value="UniProtKB-KW"/>
</dbReference>
<dbReference type="RefSeq" id="WP_194425367.1">
    <property type="nucleotide sequence ID" value="NZ_BAAAPT010000002.1"/>
</dbReference>
<dbReference type="InterPro" id="IPR000045">
    <property type="entry name" value="Prepilin_IV_endopep_pep"/>
</dbReference>
<name>A0ABU5N970_9MICO</name>
<dbReference type="Pfam" id="PF01478">
    <property type="entry name" value="Peptidase_A24"/>
    <property type="match status" value="1"/>
</dbReference>
<comment type="similarity">
    <text evidence="1">Belongs to the peptidase A24 family.</text>
</comment>
<feature type="transmembrane region" description="Helical" evidence="2">
    <location>
        <begin position="67"/>
        <end position="84"/>
    </location>
</feature>
<comment type="caution">
    <text evidence="4">The sequence shown here is derived from an EMBL/GenBank/DDBJ whole genome shotgun (WGS) entry which is preliminary data.</text>
</comment>
<feature type="transmembrane region" description="Helical" evidence="2">
    <location>
        <begin position="147"/>
        <end position="167"/>
    </location>
</feature>
<dbReference type="EMBL" id="JAWJYN010000002">
    <property type="protein sequence ID" value="MDZ8162625.1"/>
    <property type="molecule type" value="Genomic_DNA"/>
</dbReference>
<dbReference type="PANTHER" id="PTHR30487">
    <property type="entry name" value="TYPE 4 PREPILIN-LIKE PROTEINS LEADER PEPTIDE-PROCESSING ENZYME"/>
    <property type="match status" value="1"/>
</dbReference>
<dbReference type="Gene3D" id="1.20.120.1220">
    <property type="match status" value="1"/>
</dbReference>